<comment type="subcellular location">
    <subcellularLocation>
        <location evidence="1">Endomembrane system</location>
    </subcellularLocation>
</comment>
<keyword evidence="3" id="KW-0793">Thylakoid</keyword>
<evidence type="ECO:0000256" key="2">
    <source>
        <dbReference type="ARBA" id="ARBA00022531"/>
    </source>
</evidence>
<evidence type="ECO:0000313" key="6">
    <source>
        <dbReference type="EMBL" id="KAF6004108.1"/>
    </source>
</evidence>
<proteinExistence type="predicted"/>
<dbReference type="Pfam" id="PF01383">
    <property type="entry name" value="CpcD"/>
    <property type="match status" value="1"/>
</dbReference>
<dbReference type="PROSITE" id="PS51441">
    <property type="entry name" value="CPCD_LIKE"/>
    <property type="match status" value="1"/>
</dbReference>
<dbReference type="GO" id="GO:0012505">
    <property type="term" value="C:endomembrane system"/>
    <property type="evidence" value="ECO:0007669"/>
    <property type="project" value="UniProtKB-SubCell"/>
</dbReference>
<protein>
    <recommendedName>
        <fullName evidence="5">CpcD-like domain-containing protein</fullName>
    </recommendedName>
</protein>
<dbReference type="GO" id="GO:0015979">
    <property type="term" value="P:photosynthesis"/>
    <property type="evidence" value="ECO:0007669"/>
    <property type="project" value="UniProtKB-KW"/>
</dbReference>
<dbReference type="OrthoDB" id="2129at2759"/>
<evidence type="ECO:0000256" key="1">
    <source>
        <dbReference type="ARBA" id="ARBA00004308"/>
    </source>
</evidence>
<evidence type="ECO:0000256" key="4">
    <source>
        <dbReference type="ARBA" id="ARBA00023136"/>
    </source>
</evidence>
<evidence type="ECO:0000259" key="5">
    <source>
        <dbReference type="PROSITE" id="PS51441"/>
    </source>
</evidence>
<sequence length="127" mass="13922">MFVQTSFLGTSLKTCSKCAAGGARLPSSVQSLLMTGYDMDGSGSGNLNPRRIKSSGVSNDRRMFKVTFVLPSESRVYSGRELQNVATTKMVPFTSWYREQQRIMKMGGRITKVELASGTPQRNVGNT</sequence>
<name>A0A7J7IM35_9RHOD</name>
<keyword evidence="4" id="KW-0472">Membrane</keyword>
<keyword evidence="2" id="KW-0602">Photosynthesis</keyword>
<feature type="domain" description="CpcD-like" evidence="5">
    <location>
        <begin position="61"/>
        <end position="116"/>
    </location>
</feature>
<comment type="caution">
    <text evidence="6">The sequence shown here is derived from an EMBL/GenBank/DDBJ whole genome shotgun (WGS) entry which is preliminary data.</text>
</comment>
<reference evidence="6 7" key="1">
    <citation type="journal article" date="2020" name="J. Phycol.">
        <title>Comparative genome analysis reveals Cyanidiococcus gen. nov., a new extremophilic red algal genus sister to Cyanidioschyzon (Cyanidioschyzonaceae, Rhodophyta).</title>
        <authorList>
            <person name="Liu S.-L."/>
            <person name="Chiang Y.-R."/>
            <person name="Yoon H.S."/>
            <person name="Fu H.-Y."/>
        </authorList>
    </citation>
    <scope>NUCLEOTIDE SEQUENCE [LARGE SCALE GENOMIC DNA]</scope>
    <source>
        <strain evidence="6 7">THAL066</strain>
    </source>
</reference>
<gene>
    <name evidence="6" type="ORF">F1559_001786</name>
</gene>
<dbReference type="InterPro" id="IPR011064">
    <property type="entry name" value="Allophyco_linker_chain"/>
</dbReference>
<organism evidence="6 7">
    <name type="scientific">Cyanidiococcus yangmingshanensis</name>
    <dbReference type="NCBI Taxonomy" id="2690220"/>
    <lineage>
        <taxon>Eukaryota</taxon>
        <taxon>Rhodophyta</taxon>
        <taxon>Bangiophyceae</taxon>
        <taxon>Cyanidiales</taxon>
        <taxon>Cyanidiaceae</taxon>
        <taxon>Cyanidiococcus</taxon>
    </lineage>
</organism>
<keyword evidence="7" id="KW-1185">Reference proteome</keyword>
<dbReference type="Gene3D" id="3.30.1490.170">
    <property type="entry name" value="Allophycocyanin linker chain (domain)"/>
    <property type="match status" value="1"/>
</dbReference>
<accession>A0A7J7IM35</accession>
<dbReference type="AlphaFoldDB" id="A0A7J7IM35"/>
<dbReference type="Proteomes" id="UP000530660">
    <property type="component" value="Unassembled WGS sequence"/>
</dbReference>
<evidence type="ECO:0000256" key="3">
    <source>
        <dbReference type="ARBA" id="ARBA00023078"/>
    </source>
</evidence>
<dbReference type="SMART" id="SM01094">
    <property type="entry name" value="CpcD"/>
    <property type="match status" value="1"/>
</dbReference>
<dbReference type="EMBL" id="VWRR01000004">
    <property type="protein sequence ID" value="KAF6004108.1"/>
    <property type="molecule type" value="Genomic_DNA"/>
</dbReference>
<dbReference type="InterPro" id="IPR008213">
    <property type="entry name" value="CpcD-like_dom"/>
</dbReference>
<dbReference type="SUPFAM" id="SSF54580">
    <property type="entry name" value="Allophycocyanin linker chain (domain)"/>
    <property type="match status" value="1"/>
</dbReference>
<evidence type="ECO:0000313" key="7">
    <source>
        <dbReference type="Proteomes" id="UP000530660"/>
    </source>
</evidence>
<dbReference type="GO" id="GO:0030089">
    <property type="term" value="C:phycobilisome"/>
    <property type="evidence" value="ECO:0007669"/>
    <property type="project" value="InterPro"/>
</dbReference>